<dbReference type="OrthoDB" id="5298094at2"/>
<dbReference type="RefSeq" id="WP_152157836.1">
    <property type="nucleotide sequence ID" value="NZ_WEHX01000012.1"/>
</dbReference>
<comment type="similarity">
    <text evidence="6">Belongs to the LptE lipoprotein family.</text>
</comment>
<organism evidence="7 8">
    <name type="scientific">Sutterella seckii</name>
    <dbReference type="NCBI Taxonomy" id="1944635"/>
    <lineage>
        <taxon>Bacteria</taxon>
        <taxon>Pseudomonadati</taxon>
        <taxon>Pseudomonadota</taxon>
        <taxon>Betaproteobacteria</taxon>
        <taxon>Burkholderiales</taxon>
        <taxon>Sutterellaceae</taxon>
        <taxon>Sutterella</taxon>
    </lineage>
</organism>
<dbReference type="GO" id="GO:0009279">
    <property type="term" value="C:cell outer membrane"/>
    <property type="evidence" value="ECO:0007669"/>
    <property type="project" value="UniProtKB-SubCell"/>
</dbReference>
<evidence type="ECO:0000256" key="4">
    <source>
        <dbReference type="ARBA" id="ARBA00023237"/>
    </source>
</evidence>
<comment type="subunit">
    <text evidence="6">Component of the lipopolysaccharide transport and assembly complex. Interacts with LptD.</text>
</comment>
<dbReference type="GO" id="GO:0015920">
    <property type="term" value="P:lipopolysaccharide transport"/>
    <property type="evidence" value="ECO:0007669"/>
    <property type="project" value="TreeGrafter"/>
</dbReference>
<evidence type="ECO:0000256" key="3">
    <source>
        <dbReference type="ARBA" id="ARBA00023139"/>
    </source>
</evidence>
<keyword evidence="4 6" id="KW-0998">Cell outer membrane</keyword>
<protein>
    <recommendedName>
        <fullName evidence="6">LPS-assembly lipoprotein LptE</fullName>
    </recommendedName>
</protein>
<dbReference type="PROSITE" id="PS51257">
    <property type="entry name" value="PROKAR_LIPOPROTEIN"/>
    <property type="match status" value="1"/>
</dbReference>
<dbReference type="AlphaFoldDB" id="A0A6I1F163"/>
<dbReference type="Pfam" id="PF04390">
    <property type="entry name" value="LptE"/>
    <property type="match status" value="1"/>
</dbReference>
<gene>
    <name evidence="6" type="primary">lptE</name>
    <name evidence="7" type="ORF">GBM95_03605</name>
</gene>
<dbReference type="PANTHER" id="PTHR38098:SF1">
    <property type="entry name" value="LPS-ASSEMBLY LIPOPROTEIN LPTE"/>
    <property type="match status" value="1"/>
</dbReference>
<comment type="caution">
    <text evidence="7">The sequence shown here is derived from an EMBL/GenBank/DDBJ whole genome shotgun (WGS) entry which is preliminary data.</text>
</comment>
<evidence type="ECO:0000256" key="1">
    <source>
        <dbReference type="ARBA" id="ARBA00022729"/>
    </source>
</evidence>
<dbReference type="GO" id="GO:1990351">
    <property type="term" value="C:transporter complex"/>
    <property type="evidence" value="ECO:0007669"/>
    <property type="project" value="TreeGrafter"/>
</dbReference>
<evidence type="ECO:0000256" key="5">
    <source>
        <dbReference type="ARBA" id="ARBA00023288"/>
    </source>
</evidence>
<keyword evidence="5 6" id="KW-0449">Lipoprotein</keyword>
<comment type="function">
    <text evidence="6">Together with LptD, is involved in the assembly of lipopolysaccharide (LPS) at the surface of the outer membrane. Required for the proper assembly of LptD. Binds LPS and may serve as the LPS recognition site at the outer membrane.</text>
</comment>
<keyword evidence="3 6" id="KW-0564">Palmitate</keyword>
<evidence type="ECO:0000313" key="7">
    <source>
        <dbReference type="EMBL" id="KAB7662023.1"/>
    </source>
</evidence>
<comment type="subcellular location">
    <subcellularLocation>
        <location evidence="6">Cell outer membrane</location>
        <topology evidence="6">Lipid-anchor</topology>
    </subcellularLocation>
</comment>
<dbReference type="InterPro" id="IPR007485">
    <property type="entry name" value="LPS_assembly_LptE"/>
</dbReference>
<evidence type="ECO:0000256" key="2">
    <source>
        <dbReference type="ARBA" id="ARBA00023136"/>
    </source>
</evidence>
<accession>A0A6I1F163</accession>
<reference evidence="7 8" key="1">
    <citation type="submission" date="2019-10" db="EMBL/GenBank/DDBJ databases">
        <title>Genome diversity of Sutterella seckii.</title>
        <authorList>
            <person name="Chaplin A.V."/>
            <person name="Sokolova S.R."/>
            <person name="Mosin K.A."/>
            <person name="Ivanova E.L."/>
            <person name="Kochetkova T.O."/>
            <person name="Goltsov A.Y."/>
            <person name="Trofimov D.Y."/>
            <person name="Efimov B.A."/>
        </authorList>
    </citation>
    <scope>NUCLEOTIDE SEQUENCE [LARGE SCALE GENOMIC DNA]</scope>
    <source>
        <strain evidence="7 8">ASD393</strain>
    </source>
</reference>
<dbReference type="Gene3D" id="3.30.160.150">
    <property type="entry name" value="Lipoprotein like domain"/>
    <property type="match status" value="1"/>
</dbReference>
<dbReference type="EMBL" id="WEHX01000012">
    <property type="protein sequence ID" value="KAB7662023.1"/>
    <property type="molecule type" value="Genomic_DNA"/>
</dbReference>
<dbReference type="GO" id="GO:0001530">
    <property type="term" value="F:lipopolysaccharide binding"/>
    <property type="evidence" value="ECO:0007669"/>
    <property type="project" value="TreeGrafter"/>
</dbReference>
<proteinExistence type="inferred from homology"/>
<name>A0A6I1F163_9BURK</name>
<dbReference type="HAMAP" id="MF_01186">
    <property type="entry name" value="LPS_assembly_LptE"/>
    <property type="match status" value="1"/>
</dbReference>
<evidence type="ECO:0000313" key="8">
    <source>
        <dbReference type="Proteomes" id="UP000430564"/>
    </source>
</evidence>
<dbReference type="GO" id="GO:0043165">
    <property type="term" value="P:Gram-negative-bacterium-type cell outer membrane assembly"/>
    <property type="evidence" value="ECO:0007669"/>
    <property type="project" value="UniProtKB-UniRule"/>
</dbReference>
<dbReference type="PANTHER" id="PTHR38098">
    <property type="entry name" value="LPS-ASSEMBLY LIPOPROTEIN LPTE"/>
    <property type="match status" value="1"/>
</dbReference>
<keyword evidence="1 6" id="KW-0732">Signal</keyword>
<keyword evidence="2 6" id="KW-0472">Membrane</keyword>
<dbReference type="Proteomes" id="UP000430564">
    <property type="component" value="Unassembled WGS sequence"/>
</dbReference>
<evidence type="ECO:0000256" key="6">
    <source>
        <dbReference type="HAMAP-Rule" id="MF_01186"/>
    </source>
</evidence>
<sequence>MFERLTRRQILSASGALLGSTLLAGCGFRLRGHFDAPFETLYLQMTENTRFSGLLKRMIESGSSIRCVSSPREADAILELLSMTRSRDILTINDAGRAREYELTLTLEFRCTSPEGYEYVDTTRLIANRDITYTESEFLSREKEEEVLYIDMENDLINQIVRRLEAARTPEQK</sequence>